<evidence type="ECO:0000313" key="3">
    <source>
        <dbReference type="Proteomes" id="UP000198781"/>
    </source>
</evidence>
<gene>
    <name evidence="2" type="ORF">SAMN05192589_10565</name>
</gene>
<proteinExistence type="predicted"/>
<evidence type="ECO:0000313" key="2">
    <source>
        <dbReference type="EMBL" id="SDD24162.1"/>
    </source>
</evidence>
<sequence>MSAELAATFFNVGYGQTLAQSMDKNQVDVLVLTQGQFMSILQDKAQNNAALEFSLRKMLSQSTFGQYWQKTFSPNAGEPWVGPAAQGANDALAIVKTLNALGMGGVGSFIKNTATGTYIIIKGYSARRSSALQGTRYLATNPKMLQLGLGIKSLQGIAKGGFMLGVVVSTGIELMDFMFNDEKTMYDLVGGIGVEAVKAGLGALIAYGAAATFGGVVSTVAVLPLVVMAVVAFGIGTGLNYLDNSYGVKSKVIAALKMIPDQTAQGMYYINTAAQSWQDELRDAIEQKKVEAGRAIDRGVRDWLCRITCVRY</sequence>
<dbReference type="OrthoDB" id="8806408at2"/>
<accession>A0A1G6T4T8</accession>
<keyword evidence="3" id="KW-1185">Reference proteome</keyword>
<dbReference type="STRING" id="187868.SAMN05192589_10565"/>
<protein>
    <submittedName>
        <fullName evidence="2">Uncharacterized protein</fullName>
    </submittedName>
</protein>
<feature type="transmembrane region" description="Helical" evidence="1">
    <location>
        <begin position="188"/>
        <end position="210"/>
    </location>
</feature>
<dbReference type="RefSeq" id="WP_092743229.1">
    <property type="nucleotide sequence ID" value="NZ_FMZC01000005.1"/>
</dbReference>
<feature type="transmembrane region" description="Helical" evidence="1">
    <location>
        <begin position="216"/>
        <end position="242"/>
    </location>
</feature>
<dbReference type="EMBL" id="FMZC01000005">
    <property type="protein sequence ID" value="SDD24162.1"/>
    <property type="molecule type" value="Genomic_DNA"/>
</dbReference>
<keyword evidence="1" id="KW-1133">Transmembrane helix</keyword>
<dbReference type="Proteomes" id="UP000198781">
    <property type="component" value="Unassembled WGS sequence"/>
</dbReference>
<keyword evidence="1" id="KW-0472">Membrane</keyword>
<reference evidence="2 3" key="1">
    <citation type="submission" date="2016-10" db="EMBL/GenBank/DDBJ databases">
        <authorList>
            <person name="de Groot N.N."/>
        </authorList>
    </citation>
    <scope>NUCLEOTIDE SEQUENCE [LARGE SCALE GENOMIC DNA]</scope>
    <source>
        <strain evidence="2 3">DSM 16619</strain>
    </source>
</reference>
<name>A0A1G6T4T8_9BURK</name>
<evidence type="ECO:0000256" key="1">
    <source>
        <dbReference type="SAM" id="Phobius"/>
    </source>
</evidence>
<dbReference type="AlphaFoldDB" id="A0A1G6T4T8"/>
<organism evidence="2 3">
    <name type="scientific">Paracidovorax valerianellae</name>
    <dbReference type="NCBI Taxonomy" id="187868"/>
    <lineage>
        <taxon>Bacteria</taxon>
        <taxon>Pseudomonadati</taxon>
        <taxon>Pseudomonadota</taxon>
        <taxon>Betaproteobacteria</taxon>
        <taxon>Burkholderiales</taxon>
        <taxon>Comamonadaceae</taxon>
        <taxon>Paracidovorax</taxon>
    </lineage>
</organism>
<keyword evidence="1" id="KW-0812">Transmembrane</keyword>